<dbReference type="PANTHER" id="PTHR34268:SF8">
    <property type="entry name" value="FAE DOMAIN-CONTAINING PROTEIN"/>
    <property type="match status" value="1"/>
</dbReference>
<protein>
    <submittedName>
        <fullName evidence="2">Transmembrane protein</fullName>
    </submittedName>
</protein>
<gene>
    <name evidence="2" type="ORF">FRX31_007570</name>
</gene>
<keyword evidence="2" id="KW-0472">Membrane</keyword>
<accession>A0A7J6X2D5</accession>
<sequence length="98" mass="10742">MLLESGLGDMLMKVGMFLLVQALVYFILTSSSNVFSKNMRSVSFKTARSVSIRRIMAAISDLPIGAEPSPTPPTPAAAATRTSSYEYEPYEKLMSRES</sequence>
<dbReference type="Proteomes" id="UP000554482">
    <property type="component" value="Unassembled WGS sequence"/>
</dbReference>
<feature type="region of interest" description="Disordered" evidence="1">
    <location>
        <begin position="63"/>
        <end position="82"/>
    </location>
</feature>
<dbReference type="EMBL" id="JABWDY010007540">
    <property type="protein sequence ID" value="KAF5202840.1"/>
    <property type="molecule type" value="Genomic_DNA"/>
</dbReference>
<keyword evidence="3" id="KW-1185">Reference proteome</keyword>
<evidence type="ECO:0000313" key="2">
    <source>
        <dbReference type="EMBL" id="KAF5202840.1"/>
    </source>
</evidence>
<dbReference type="OrthoDB" id="999321at2759"/>
<dbReference type="PANTHER" id="PTHR34268">
    <property type="entry name" value="OS01G0321850 PROTEIN"/>
    <property type="match status" value="1"/>
</dbReference>
<comment type="caution">
    <text evidence="2">The sequence shown here is derived from an EMBL/GenBank/DDBJ whole genome shotgun (WGS) entry which is preliminary data.</text>
</comment>
<proteinExistence type="predicted"/>
<keyword evidence="2" id="KW-0812">Transmembrane</keyword>
<name>A0A7J6X2D5_THATH</name>
<reference evidence="2 3" key="1">
    <citation type="submission" date="2020-06" db="EMBL/GenBank/DDBJ databases">
        <title>Transcriptomic and genomic resources for Thalictrum thalictroides and T. hernandezii: Facilitating candidate gene discovery in an emerging model plant lineage.</title>
        <authorList>
            <person name="Arias T."/>
            <person name="Riano-Pachon D.M."/>
            <person name="Di Stilio V.S."/>
        </authorList>
    </citation>
    <scope>NUCLEOTIDE SEQUENCE [LARGE SCALE GENOMIC DNA]</scope>
    <source>
        <strain evidence="3">cv. WT478/WT964</strain>
        <tissue evidence="2">Leaves</tissue>
    </source>
</reference>
<dbReference type="AlphaFoldDB" id="A0A7J6X2D5"/>
<organism evidence="2 3">
    <name type="scientific">Thalictrum thalictroides</name>
    <name type="common">Rue-anemone</name>
    <name type="synonym">Anemone thalictroides</name>
    <dbReference type="NCBI Taxonomy" id="46969"/>
    <lineage>
        <taxon>Eukaryota</taxon>
        <taxon>Viridiplantae</taxon>
        <taxon>Streptophyta</taxon>
        <taxon>Embryophyta</taxon>
        <taxon>Tracheophyta</taxon>
        <taxon>Spermatophyta</taxon>
        <taxon>Magnoliopsida</taxon>
        <taxon>Ranunculales</taxon>
        <taxon>Ranunculaceae</taxon>
        <taxon>Thalictroideae</taxon>
        <taxon>Thalictrum</taxon>
    </lineage>
</organism>
<evidence type="ECO:0000313" key="3">
    <source>
        <dbReference type="Proteomes" id="UP000554482"/>
    </source>
</evidence>
<evidence type="ECO:0000256" key="1">
    <source>
        <dbReference type="SAM" id="MobiDB-lite"/>
    </source>
</evidence>